<evidence type="ECO:0000313" key="2">
    <source>
        <dbReference type="Proteomes" id="UP001164100"/>
    </source>
</evidence>
<gene>
    <name evidence="1" type="ORF">NGX11_06415</name>
</gene>
<name>A0AA46N069_9BACT</name>
<organism evidence="1 2">
    <name type="scientific">Aliarcobacter cryaerophilus</name>
    <dbReference type="NCBI Taxonomy" id="28198"/>
    <lineage>
        <taxon>Bacteria</taxon>
        <taxon>Pseudomonadati</taxon>
        <taxon>Campylobacterota</taxon>
        <taxon>Epsilonproteobacteria</taxon>
        <taxon>Campylobacterales</taxon>
        <taxon>Arcobacteraceae</taxon>
        <taxon>Aliarcobacter</taxon>
    </lineage>
</organism>
<dbReference type="Proteomes" id="UP001164100">
    <property type="component" value="Chromosome"/>
</dbReference>
<dbReference type="AlphaFoldDB" id="A0AA46N069"/>
<dbReference type="EMBL" id="CP099556">
    <property type="protein sequence ID" value="UYF42541.1"/>
    <property type="molecule type" value="Genomic_DNA"/>
</dbReference>
<evidence type="ECO:0000313" key="1">
    <source>
        <dbReference type="EMBL" id="UYF42541.1"/>
    </source>
</evidence>
<proteinExistence type="predicted"/>
<reference evidence="1" key="1">
    <citation type="journal article" date="2022" name="Front. Microbiol.">
        <title>Species classification and novel plasmid identifications in Arcobacter cryaerophilus and Arcobacter cryaerophilus-like organisms.</title>
        <authorList>
            <person name="Zhou G."/>
            <person name="Wang M."/>
            <person name="Wang H."/>
            <person name="Chen X."/>
            <person name="Gu Y."/>
            <person name="Shao Z."/>
            <person name="Zhang J."/>
            <person name="Zhang M."/>
        </authorList>
    </citation>
    <scope>NUCLEOTIDE SEQUENCE</scope>
    <source>
        <strain evidence="1">ICDCAC48</strain>
    </source>
</reference>
<sequence length="65" mass="7504">MLIEFANVLLCLECDCRNRIIKKDNFINHISIDEQKNNVFINDEQFKCLACGSTSIKLLKGKQND</sequence>
<protein>
    <submittedName>
        <fullName evidence="1">Uncharacterized protein</fullName>
    </submittedName>
</protein>
<dbReference type="RefSeq" id="WP_263514155.1">
    <property type="nucleotide sequence ID" value="NZ_CP099556.1"/>
</dbReference>
<accession>A0AA46N069</accession>